<evidence type="ECO:0000256" key="9">
    <source>
        <dbReference type="ARBA" id="ARBA00023239"/>
    </source>
</evidence>
<dbReference type="GO" id="GO:0005737">
    <property type="term" value="C:cytoplasm"/>
    <property type="evidence" value="ECO:0007669"/>
    <property type="project" value="UniProtKB-SubCell"/>
</dbReference>
<keyword evidence="9 12" id="KW-0456">Lyase</keyword>
<dbReference type="SUPFAM" id="SSF51569">
    <property type="entry name" value="Aldolase"/>
    <property type="match status" value="1"/>
</dbReference>
<dbReference type="RefSeq" id="WP_332291506.1">
    <property type="nucleotide sequence ID" value="NZ_JAZIBG010000036.1"/>
</dbReference>
<dbReference type="Gene3D" id="3.20.20.70">
    <property type="entry name" value="Aldolase class I"/>
    <property type="match status" value="1"/>
</dbReference>
<evidence type="ECO:0000256" key="11">
    <source>
        <dbReference type="ARBA" id="ARBA00047836"/>
    </source>
</evidence>
<feature type="site" description="Part of a proton relay during catalysis" evidence="12">
    <location>
        <position position="112"/>
    </location>
</feature>
<comment type="subcellular location">
    <subcellularLocation>
        <location evidence="12">Cytoplasm</location>
    </subcellularLocation>
</comment>
<dbReference type="Pfam" id="PF00701">
    <property type="entry name" value="DHDPS"/>
    <property type="match status" value="1"/>
</dbReference>
<keyword evidence="7 12" id="KW-0220">Diaminopimelate biosynthesis</keyword>
<organism evidence="16 17">
    <name type="scientific">Aquincola agrisoli</name>
    <dbReference type="NCBI Taxonomy" id="3119538"/>
    <lineage>
        <taxon>Bacteria</taxon>
        <taxon>Pseudomonadati</taxon>
        <taxon>Pseudomonadota</taxon>
        <taxon>Betaproteobacteria</taxon>
        <taxon>Burkholderiales</taxon>
        <taxon>Sphaerotilaceae</taxon>
        <taxon>Aquincola</taxon>
    </lineage>
</organism>
<comment type="catalytic activity">
    <reaction evidence="11 12">
        <text>L-aspartate 4-semialdehyde + pyruvate = (2S,4S)-4-hydroxy-2,3,4,5-tetrahydrodipicolinate + H2O + H(+)</text>
        <dbReference type="Rhea" id="RHEA:34171"/>
        <dbReference type="ChEBI" id="CHEBI:15361"/>
        <dbReference type="ChEBI" id="CHEBI:15377"/>
        <dbReference type="ChEBI" id="CHEBI:15378"/>
        <dbReference type="ChEBI" id="CHEBI:67139"/>
        <dbReference type="ChEBI" id="CHEBI:537519"/>
        <dbReference type="EC" id="4.3.3.7"/>
    </reaction>
</comment>
<comment type="caution">
    <text evidence="12">Was originally thought to be a dihydrodipicolinate synthase (DHDPS), catalyzing the condensation of (S)-aspartate-beta-semialdehyde [(S)-ASA] and pyruvate to dihydrodipicolinate (DHDP). However, it was shown in E.coli that the product of the enzymatic reaction is not dihydrodipicolinate but in fact (4S)-4-hydroxy-2,3,4,5-tetrahydro-(2S)-dipicolinic acid (HTPA), and that the consecutive dehydration reaction leading to DHDP is not spontaneous but catalyzed by DapB.</text>
</comment>
<dbReference type="CDD" id="cd00950">
    <property type="entry name" value="DHDPS"/>
    <property type="match status" value="1"/>
</dbReference>
<feature type="active site" description="Schiff-base intermediate with substrate" evidence="12 14">
    <location>
        <position position="166"/>
    </location>
</feature>
<comment type="caution">
    <text evidence="16">The sequence shown here is derived from an EMBL/GenBank/DDBJ whole genome shotgun (WGS) entry which is preliminary data.</text>
</comment>
<comment type="pathway">
    <text evidence="2 12">Amino-acid biosynthesis; L-lysine biosynthesis via DAP pathway; (S)-tetrahydrodipicolinate from L-aspartate: step 3/4.</text>
</comment>
<dbReference type="GO" id="GO:0009089">
    <property type="term" value="P:lysine biosynthetic process via diaminopimelate"/>
    <property type="evidence" value="ECO:0007669"/>
    <property type="project" value="UniProtKB-UniRule"/>
</dbReference>
<evidence type="ECO:0000313" key="17">
    <source>
        <dbReference type="Proteomes" id="UP001336250"/>
    </source>
</evidence>
<evidence type="ECO:0000256" key="3">
    <source>
        <dbReference type="ARBA" id="ARBA00007592"/>
    </source>
</evidence>
<evidence type="ECO:0000256" key="12">
    <source>
        <dbReference type="HAMAP-Rule" id="MF_00418"/>
    </source>
</evidence>
<dbReference type="InterPro" id="IPR005263">
    <property type="entry name" value="DapA"/>
</dbReference>
<keyword evidence="10 12" id="KW-0704">Schiff base</keyword>
<reference evidence="16 17" key="1">
    <citation type="submission" date="2024-02" db="EMBL/GenBank/DDBJ databases">
        <title>Genome sequence of Aquincola sp. MAHUQ-54.</title>
        <authorList>
            <person name="Huq M.A."/>
        </authorList>
    </citation>
    <scope>NUCLEOTIDE SEQUENCE [LARGE SCALE GENOMIC DNA]</scope>
    <source>
        <strain evidence="16 17">MAHUQ-54</strain>
    </source>
</reference>
<evidence type="ECO:0000313" key="16">
    <source>
        <dbReference type="EMBL" id="MEF7616127.1"/>
    </source>
</evidence>
<evidence type="ECO:0000256" key="14">
    <source>
        <dbReference type="PIRSR" id="PIRSR001365-1"/>
    </source>
</evidence>
<evidence type="ECO:0000256" key="7">
    <source>
        <dbReference type="ARBA" id="ARBA00022915"/>
    </source>
</evidence>
<keyword evidence="6 12" id="KW-0028">Amino-acid biosynthesis</keyword>
<feature type="binding site" evidence="12 15">
    <location>
        <position position="206"/>
    </location>
    <ligand>
        <name>pyruvate</name>
        <dbReference type="ChEBI" id="CHEBI:15361"/>
    </ligand>
</feature>
<evidence type="ECO:0000256" key="4">
    <source>
        <dbReference type="ARBA" id="ARBA00012086"/>
    </source>
</evidence>
<dbReference type="Proteomes" id="UP001336250">
    <property type="component" value="Unassembled WGS sequence"/>
</dbReference>
<dbReference type="PANTHER" id="PTHR12128:SF66">
    <property type="entry name" value="4-HYDROXY-2-OXOGLUTARATE ALDOLASE, MITOCHONDRIAL"/>
    <property type="match status" value="1"/>
</dbReference>
<keyword evidence="8 12" id="KW-0457">Lysine biosynthesis</keyword>
<dbReference type="SMART" id="SM01130">
    <property type="entry name" value="DHDPS"/>
    <property type="match status" value="1"/>
</dbReference>
<dbReference type="HAMAP" id="MF_00418">
    <property type="entry name" value="DapA"/>
    <property type="match status" value="1"/>
</dbReference>
<dbReference type="InterPro" id="IPR013785">
    <property type="entry name" value="Aldolase_TIM"/>
</dbReference>
<dbReference type="AlphaFoldDB" id="A0AAW9QL70"/>
<gene>
    <name evidence="12 16" type="primary">dapA</name>
    <name evidence="16" type="ORF">V4F39_19590</name>
</gene>
<dbReference type="PIRSF" id="PIRSF001365">
    <property type="entry name" value="DHDPS"/>
    <property type="match status" value="1"/>
</dbReference>
<evidence type="ECO:0000256" key="13">
    <source>
        <dbReference type="PIRNR" id="PIRNR001365"/>
    </source>
</evidence>
<dbReference type="InterPro" id="IPR020625">
    <property type="entry name" value="Schiff_base-form_aldolases_AS"/>
</dbReference>
<comment type="similarity">
    <text evidence="3 12 13">Belongs to the DapA family.</text>
</comment>
<keyword evidence="5 12" id="KW-0963">Cytoplasm</keyword>
<dbReference type="EMBL" id="JAZIBG010000036">
    <property type="protein sequence ID" value="MEF7616127.1"/>
    <property type="molecule type" value="Genomic_DNA"/>
</dbReference>
<evidence type="ECO:0000256" key="5">
    <source>
        <dbReference type="ARBA" id="ARBA00022490"/>
    </source>
</evidence>
<dbReference type="InterPro" id="IPR002220">
    <property type="entry name" value="DapA-like"/>
</dbReference>
<dbReference type="GO" id="GO:0019877">
    <property type="term" value="P:diaminopimelate biosynthetic process"/>
    <property type="evidence" value="ECO:0007669"/>
    <property type="project" value="UniProtKB-UniRule"/>
</dbReference>
<evidence type="ECO:0000256" key="2">
    <source>
        <dbReference type="ARBA" id="ARBA00005120"/>
    </source>
</evidence>
<dbReference type="EC" id="4.3.3.7" evidence="4 12"/>
<protein>
    <recommendedName>
        <fullName evidence="4 12">4-hydroxy-tetrahydrodipicolinate synthase</fullName>
        <shortName evidence="12">HTPA synthase</shortName>
        <ecNumber evidence="4 12">4.3.3.7</ecNumber>
    </recommendedName>
</protein>
<evidence type="ECO:0000256" key="15">
    <source>
        <dbReference type="PIRSR" id="PIRSR001365-2"/>
    </source>
</evidence>
<dbReference type="PRINTS" id="PR00146">
    <property type="entry name" value="DHPICSNTHASE"/>
</dbReference>
<proteinExistence type="inferred from homology"/>
<feature type="binding site" evidence="12 15">
    <location>
        <position position="51"/>
    </location>
    <ligand>
        <name>pyruvate</name>
        <dbReference type="ChEBI" id="CHEBI:15361"/>
    </ligand>
</feature>
<dbReference type="PROSITE" id="PS00666">
    <property type="entry name" value="DHDPS_2"/>
    <property type="match status" value="1"/>
</dbReference>
<comment type="subunit">
    <text evidence="12">Homotetramer; dimer of dimers.</text>
</comment>
<comment type="function">
    <text evidence="1 12">Catalyzes the condensation of (S)-aspartate-beta-semialdehyde [(S)-ASA] and pyruvate to 4-hydroxy-tetrahydrodipicolinate (HTPA).</text>
</comment>
<feature type="site" description="Part of a proton relay during catalysis" evidence="12">
    <location>
        <position position="50"/>
    </location>
</feature>
<accession>A0AAW9QL70</accession>
<sequence length="295" mass="30677">MGDVLVQDLSGIWIPLVTPFSGDAVDLPALRRLVAHLAAGGIAGFVVCGSTGEAALLSDAEQREVLQAVLDVQTGLPVLMGVAGSAPKPVRDELLRWAEWPVAGFLVPPPLYVKPPQSGVVDFFATLADASPKPIVLYDIPSRTGTRIARETSLALAAHPRVIGIKDCGGDFTDTQALIDDGRLQVLAGDDANLFATLCAGGHGAIAASAHVRPDLFVRLCQEVQRGDLPAARVTWRGLSPWIDAAFCEPNPAPAKAALALAGLLNDELRAPMASVSPPTKAGIADIVTALQKAG</sequence>
<dbReference type="GO" id="GO:0008840">
    <property type="term" value="F:4-hydroxy-tetrahydrodipicolinate synthase activity"/>
    <property type="evidence" value="ECO:0007669"/>
    <property type="project" value="UniProtKB-UniRule"/>
</dbReference>
<dbReference type="NCBIfam" id="TIGR00674">
    <property type="entry name" value="dapA"/>
    <property type="match status" value="1"/>
</dbReference>
<evidence type="ECO:0000256" key="8">
    <source>
        <dbReference type="ARBA" id="ARBA00023154"/>
    </source>
</evidence>
<evidence type="ECO:0000256" key="6">
    <source>
        <dbReference type="ARBA" id="ARBA00022605"/>
    </source>
</evidence>
<evidence type="ECO:0000256" key="10">
    <source>
        <dbReference type="ARBA" id="ARBA00023270"/>
    </source>
</evidence>
<keyword evidence="17" id="KW-1185">Reference proteome</keyword>
<dbReference type="PANTHER" id="PTHR12128">
    <property type="entry name" value="DIHYDRODIPICOLINATE SYNTHASE"/>
    <property type="match status" value="1"/>
</dbReference>
<evidence type="ECO:0000256" key="1">
    <source>
        <dbReference type="ARBA" id="ARBA00003294"/>
    </source>
</evidence>
<feature type="active site" description="Proton donor/acceptor" evidence="12 14">
    <location>
        <position position="138"/>
    </location>
</feature>
<name>A0AAW9QL70_9BURK</name>